<dbReference type="PANTHER" id="PTHR43646">
    <property type="entry name" value="GLYCOSYLTRANSFERASE"/>
    <property type="match status" value="1"/>
</dbReference>
<evidence type="ECO:0000313" key="4">
    <source>
        <dbReference type="Proteomes" id="UP001062776"/>
    </source>
</evidence>
<reference evidence="3" key="1">
    <citation type="submission" date="2013-04" db="EMBL/GenBank/DDBJ databases">
        <title>The genome sequencing project of 58 acetic acid bacteria.</title>
        <authorList>
            <person name="Okamoto-Kainuma A."/>
            <person name="Ishikawa M."/>
            <person name="Umino S."/>
            <person name="Koizumi Y."/>
            <person name="Shiwa Y."/>
            <person name="Yoshikawa H."/>
            <person name="Matsutani M."/>
            <person name="Matsushita K."/>
        </authorList>
    </citation>
    <scope>NUCLEOTIDE SEQUENCE</scope>
    <source>
        <strain evidence="3">NRIC 0535</strain>
    </source>
</reference>
<organism evidence="3 4">
    <name type="scientific">Asaia krungthepensis NRIC 0535</name>
    <dbReference type="NCBI Taxonomy" id="1307925"/>
    <lineage>
        <taxon>Bacteria</taxon>
        <taxon>Pseudomonadati</taxon>
        <taxon>Pseudomonadota</taxon>
        <taxon>Alphaproteobacteria</taxon>
        <taxon>Acetobacterales</taxon>
        <taxon>Acetobacteraceae</taxon>
        <taxon>Asaia</taxon>
    </lineage>
</organism>
<gene>
    <name evidence="3" type="ORF">AA0535_2365</name>
</gene>
<keyword evidence="1" id="KW-0472">Membrane</keyword>
<keyword evidence="1" id="KW-1133">Transmembrane helix</keyword>
<feature type="transmembrane region" description="Helical" evidence="1">
    <location>
        <begin position="6"/>
        <end position="26"/>
    </location>
</feature>
<comment type="caution">
    <text evidence="3">The sequence shown here is derived from an EMBL/GenBank/DDBJ whole genome shotgun (WGS) entry which is preliminary data.</text>
</comment>
<feature type="domain" description="Glycosyltransferase 2-like" evidence="2">
    <location>
        <begin position="41"/>
        <end position="168"/>
    </location>
</feature>
<keyword evidence="1" id="KW-0812">Transmembrane</keyword>
<dbReference type="Gene3D" id="3.90.550.10">
    <property type="entry name" value="Spore Coat Polysaccharide Biosynthesis Protein SpsA, Chain A"/>
    <property type="match status" value="1"/>
</dbReference>
<dbReference type="InterPro" id="IPR029044">
    <property type="entry name" value="Nucleotide-diphossugar_trans"/>
</dbReference>
<dbReference type="PANTHER" id="PTHR43646:SF3">
    <property type="entry name" value="SLR1566 PROTEIN"/>
    <property type="match status" value="1"/>
</dbReference>
<keyword evidence="4" id="KW-1185">Reference proteome</keyword>
<protein>
    <submittedName>
        <fullName evidence="3">Glycosyltransferase</fullName>
    </submittedName>
</protein>
<sequence>MRHREYAVFGLSMLPFAIAVLNLRAIGRAPAALGRATQSVSVLIPARNEGAQITEALNAVLANGRAVKEVIVLDDKSSDDTAERVRAFPDPRVTLVEGSDLPQGWCGKNHACAQLAAVASSPWMLFIDADVRLAADAVSRLLGASPGADFISGVPRQETRSFFEWLLLPFIDVLLFGYLPLALDKGRASALAAACGQLVFVRRDAYQAVGGHGAVHDRLHDGLALSRAMRKRGFATRLVDATDLASCRMYRNGGEVYAGLIKNATEGLAGPVALPIWTLLLAGGHILPFLMRASPLVWASRAASIGLRGLVAARCHQGWRTVALSPLGTFLLLFIQFHARFRHLLGRPVTWKGRHYET</sequence>
<evidence type="ECO:0000313" key="3">
    <source>
        <dbReference type="EMBL" id="GBQ91678.1"/>
    </source>
</evidence>
<evidence type="ECO:0000259" key="2">
    <source>
        <dbReference type="Pfam" id="PF00535"/>
    </source>
</evidence>
<dbReference type="InterPro" id="IPR001173">
    <property type="entry name" value="Glyco_trans_2-like"/>
</dbReference>
<name>A0ABQ0Q4Z6_9PROT</name>
<dbReference type="Pfam" id="PF00535">
    <property type="entry name" value="Glycos_transf_2"/>
    <property type="match status" value="1"/>
</dbReference>
<evidence type="ECO:0000256" key="1">
    <source>
        <dbReference type="SAM" id="Phobius"/>
    </source>
</evidence>
<proteinExistence type="predicted"/>
<dbReference type="SUPFAM" id="SSF53448">
    <property type="entry name" value="Nucleotide-diphospho-sugar transferases"/>
    <property type="match status" value="1"/>
</dbReference>
<dbReference type="EMBL" id="BAPV01000043">
    <property type="protein sequence ID" value="GBQ91678.1"/>
    <property type="molecule type" value="Genomic_DNA"/>
</dbReference>
<accession>A0ABQ0Q4Z6</accession>
<dbReference type="Proteomes" id="UP001062776">
    <property type="component" value="Unassembled WGS sequence"/>
</dbReference>